<sequence length="24" mass="2918">MTSRYNELRSIHEADRMPKILNSR</sequence>
<reference evidence="1" key="1">
    <citation type="submission" date="2018-02" db="EMBL/GenBank/DDBJ databases">
        <title>Rhizophora mucronata_Transcriptome.</title>
        <authorList>
            <person name="Meera S.P."/>
            <person name="Sreeshan A."/>
            <person name="Augustine A."/>
        </authorList>
    </citation>
    <scope>NUCLEOTIDE SEQUENCE</scope>
    <source>
        <tissue evidence="1">Leaf</tissue>
    </source>
</reference>
<dbReference type="AlphaFoldDB" id="A0A2P2N3X7"/>
<dbReference type="EMBL" id="GGEC01056691">
    <property type="protein sequence ID" value="MBX37175.1"/>
    <property type="molecule type" value="Transcribed_RNA"/>
</dbReference>
<name>A0A2P2N3X7_RHIMU</name>
<organism evidence="1">
    <name type="scientific">Rhizophora mucronata</name>
    <name type="common">Asiatic mangrove</name>
    <dbReference type="NCBI Taxonomy" id="61149"/>
    <lineage>
        <taxon>Eukaryota</taxon>
        <taxon>Viridiplantae</taxon>
        <taxon>Streptophyta</taxon>
        <taxon>Embryophyta</taxon>
        <taxon>Tracheophyta</taxon>
        <taxon>Spermatophyta</taxon>
        <taxon>Magnoliopsida</taxon>
        <taxon>eudicotyledons</taxon>
        <taxon>Gunneridae</taxon>
        <taxon>Pentapetalae</taxon>
        <taxon>rosids</taxon>
        <taxon>fabids</taxon>
        <taxon>Malpighiales</taxon>
        <taxon>Rhizophoraceae</taxon>
        <taxon>Rhizophora</taxon>
    </lineage>
</organism>
<proteinExistence type="predicted"/>
<evidence type="ECO:0000313" key="1">
    <source>
        <dbReference type="EMBL" id="MBX37175.1"/>
    </source>
</evidence>
<accession>A0A2P2N3X7</accession>
<protein>
    <submittedName>
        <fullName evidence="1">Uncharacterized protein</fullName>
    </submittedName>
</protein>